<keyword evidence="3 4" id="KW-0663">Pyridoxal phosphate</keyword>
<dbReference type="RefSeq" id="WP_161259179.1">
    <property type="nucleotide sequence ID" value="NZ_WXEY01000016.1"/>
</dbReference>
<dbReference type="GO" id="GO:0030170">
    <property type="term" value="F:pyridoxal phosphate binding"/>
    <property type="evidence" value="ECO:0007669"/>
    <property type="project" value="InterPro"/>
</dbReference>
<feature type="modified residue" description="N6-(pyridoxal phosphate)lysine" evidence="4">
    <location>
        <position position="252"/>
    </location>
</feature>
<dbReference type="Pfam" id="PF00202">
    <property type="entry name" value="Aminotran_3"/>
    <property type="match status" value="1"/>
</dbReference>
<comment type="subcellular location">
    <subcellularLocation>
        <location evidence="4">Cytoplasm</location>
    </subcellularLocation>
</comment>
<dbReference type="InterPro" id="IPR015421">
    <property type="entry name" value="PyrdxlP-dep_Trfase_major"/>
</dbReference>
<comment type="cofactor">
    <cofactor evidence="4">
        <name>pyridoxal 5'-phosphate</name>
        <dbReference type="ChEBI" id="CHEBI:597326"/>
    </cofactor>
    <text evidence="4">Binds 1 pyridoxal phosphate per subunit.</text>
</comment>
<evidence type="ECO:0000313" key="6">
    <source>
        <dbReference type="Proteomes" id="UP000463470"/>
    </source>
</evidence>
<gene>
    <name evidence="4" type="primary">argD</name>
    <name evidence="5" type="ORF">GTO91_13100</name>
</gene>
<keyword evidence="2 4" id="KW-0808">Transferase</keyword>
<dbReference type="SUPFAM" id="SSF53383">
    <property type="entry name" value="PLP-dependent transferases"/>
    <property type="match status" value="1"/>
</dbReference>
<evidence type="ECO:0000256" key="1">
    <source>
        <dbReference type="ARBA" id="ARBA00022576"/>
    </source>
</evidence>
<dbReference type="CDD" id="cd00610">
    <property type="entry name" value="OAT_like"/>
    <property type="match status" value="1"/>
</dbReference>
<name>A0A845L600_9FIRM</name>
<dbReference type="OrthoDB" id="9807885at2"/>
<dbReference type="AlphaFoldDB" id="A0A845L600"/>
<comment type="catalytic activity">
    <reaction evidence="4">
        <text>N(2)-acetyl-L-ornithine + 2-oxoglutarate = N-acetyl-L-glutamate 5-semialdehyde + L-glutamate</text>
        <dbReference type="Rhea" id="RHEA:18049"/>
        <dbReference type="ChEBI" id="CHEBI:16810"/>
        <dbReference type="ChEBI" id="CHEBI:29123"/>
        <dbReference type="ChEBI" id="CHEBI:29985"/>
        <dbReference type="ChEBI" id="CHEBI:57805"/>
        <dbReference type="EC" id="2.6.1.11"/>
    </reaction>
</comment>
<sequence>MNNAQIVELGKKYVMNTYGRLPISLLKGQGARVWDADGREYLDFLAGLAVNSLGHCHPKVVDALQQQAATLLHVSNLYWIEPQVKLAQALVENSFADKVFFCNSGAEANEGAIKLARKYAKKTWGPDKYEIITMEKSFHGRTLATVTATAQPKYQKDYEPLPQGFRYVPFGDLKALEKAITPNTCAILVEPVQGEGGVNLAEPSFWQGLAKLAEANNLLIIFDEVQCGLGRTGKLFAHEHYGVTPHIMTLAKALAGGAPMGALLATDEVANAFQPGDHASTFGGNPLVAAAGVAVMDVLLNDGLMDNCREVSAYFMGHLRRFQEKYPFITEVRGLGLMAACELDRPGADIVAACLEKGLIINCTAVNVLRFLPPLTIDKADVDEAVAVLEEVLASVTAADAANAPDANPAATGGQPQ</sequence>
<accession>A0A845L600</accession>
<proteinExistence type="inferred from homology"/>
<dbReference type="PANTHER" id="PTHR11986:SF113">
    <property type="entry name" value="SUCCINYLORNITHINE TRANSAMINASE"/>
    <property type="match status" value="1"/>
</dbReference>
<keyword evidence="4" id="KW-0028">Amino-acid biosynthesis</keyword>
<comment type="pathway">
    <text evidence="4">Amino-acid biosynthesis; L-arginine biosynthesis; N(2)-acetyl-L-ornithine from L-glutamate: step 4/4.</text>
</comment>
<dbReference type="Proteomes" id="UP000463470">
    <property type="component" value="Unassembled WGS sequence"/>
</dbReference>
<comment type="caution">
    <text evidence="5">The sequence shown here is derived from an EMBL/GenBank/DDBJ whole genome shotgun (WGS) entry which is preliminary data.</text>
</comment>
<dbReference type="GO" id="GO:0003992">
    <property type="term" value="F:N2-acetyl-L-ornithine:2-oxoglutarate 5-aminotransferase activity"/>
    <property type="evidence" value="ECO:0007669"/>
    <property type="project" value="UniProtKB-UniRule"/>
</dbReference>
<dbReference type="UniPathway" id="UPA00068">
    <property type="reaction ID" value="UER00109"/>
</dbReference>
<feature type="binding site" evidence="4">
    <location>
        <position position="280"/>
    </location>
    <ligand>
        <name>N(2)-acetyl-L-ornithine</name>
        <dbReference type="ChEBI" id="CHEBI:57805"/>
    </ligand>
</feature>
<dbReference type="Gene3D" id="3.90.1150.10">
    <property type="entry name" value="Aspartate Aminotransferase, domain 1"/>
    <property type="match status" value="1"/>
</dbReference>
<evidence type="ECO:0000256" key="4">
    <source>
        <dbReference type="HAMAP-Rule" id="MF_01107"/>
    </source>
</evidence>
<organism evidence="5 6">
    <name type="scientific">Heliomicrobium undosum</name>
    <dbReference type="NCBI Taxonomy" id="121734"/>
    <lineage>
        <taxon>Bacteria</taxon>
        <taxon>Bacillati</taxon>
        <taxon>Bacillota</taxon>
        <taxon>Clostridia</taxon>
        <taxon>Eubacteriales</taxon>
        <taxon>Heliobacteriaceae</taxon>
        <taxon>Heliomicrobium</taxon>
    </lineage>
</organism>
<dbReference type="InterPro" id="IPR050103">
    <property type="entry name" value="Class-III_PLP-dep_AT"/>
</dbReference>
<dbReference type="GO" id="GO:0042802">
    <property type="term" value="F:identical protein binding"/>
    <property type="evidence" value="ECO:0007669"/>
    <property type="project" value="TreeGrafter"/>
</dbReference>
<dbReference type="EC" id="2.6.1.11" evidence="4"/>
<dbReference type="InterPro" id="IPR015422">
    <property type="entry name" value="PyrdxlP-dep_Trfase_small"/>
</dbReference>
<dbReference type="PANTHER" id="PTHR11986">
    <property type="entry name" value="AMINOTRANSFERASE CLASS III"/>
    <property type="match status" value="1"/>
</dbReference>
<comment type="similarity">
    <text evidence="4">Belongs to the class-III pyridoxal-phosphate-dependent aminotransferase family. ArgD subfamily.</text>
</comment>
<dbReference type="PROSITE" id="PS00600">
    <property type="entry name" value="AA_TRANSFER_CLASS_3"/>
    <property type="match status" value="1"/>
</dbReference>
<feature type="binding site" evidence="4">
    <location>
        <begin position="105"/>
        <end position="106"/>
    </location>
    <ligand>
        <name>pyridoxal 5'-phosphate</name>
        <dbReference type="ChEBI" id="CHEBI:597326"/>
    </ligand>
</feature>
<feature type="binding site" evidence="4">
    <location>
        <position position="138"/>
    </location>
    <ligand>
        <name>pyridoxal 5'-phosphate</name>
        <dbReference type="ChEBI" id="CHEBI:597326"/>
    </ligand>
</feature>
<feature type="binding site" evidence="4">
    <location>
        <position position="281"/>
    </location>
    <ligand>
        <name>pyridoxal 5'-phosphate</name>
        <dbReference type="ChEBI" id="CHEBI:597326"/>
    </ligand>
</feature>
<dbReference type="NCBIfam" id="NF002874">
    <property type="entry name" value="PRK03244.1"/>
    <property type="match status" value="1"/>
</dbReference>
<keyword evidence="4" id="KW-0963">Cytoplasm</keyword>
<comment type="subunit">
    <text evidence="4">Homodimer.</text>
</comment>
<reference evidence="5 6" key="1">
    <citation type="submission" date="2020-01" db="EMBL/GenBank/DDBJ databases">
        <title>Whole-genome sequence of Heliobacterium undosum DSM 13378.</title>
        <authorList>
            <person name="Kyndt J.A."/>
            <person name="Meyer T.E."/>
        </authorList>
    </citation>
    <scope>NUCLEOTIDE SEQUENCE [LARGE SCALE GENOMIC DNA]</scope>
    <source>
        <strain evidence="5 6">DSM 13378</strain>
    </source>
</reference>
<dbReference type="InterPro" id="IPR004636">
    <property type="entry name" value="AcOrn/SuccOrn_fam"/>
</dbReference>
<keyword evidence="6" id="KW-1185">Reference proteome</keyword>
<evidence type="ECO:0000256" key="2">
    <source>
        <dbReference type="ARBA" id="ARBA00022679"/>
    </source>
</evidence>
<dbReference type="Gene3D" id="3.40.640.10">
    <property type="entry name" value="Type I PLP-dependent aspartate aminotransferase-like (Major domain)"/>
    <property type="match status" value="1"/>
</dbReference>
<dbReference type="GO" id="GO:0006526">
    <property type="term" value="P:L-arginine biosynthetic process"/>
    <property type="evidence" value="ECO:0007669"/>
    <property type="project" value="UniProtKB-UniRule"/>
</dbReference>
<dbReference type="FunFam" id="3.40.640.10:FF:000004">
    <property type="entry name" value="Acetylornithine aminotransferase"/>
    <property type="match status" value="1"/>
</dbReference>
<keyword evidence="1 4" id="KW-0032">Aminotransferase</keyword>
<dbReference type="NCBIfam" id="TIGR00707">
    <property type="entry name" value="argD"/>
    <property type="match status" value="1"/>
</dbReference>
<evidence type="ECO:0000256" key="3">
    <source>
        <dbReference type="ARBA" id="ARBA00022898"/>
    </source>
</evidence>
<dbReference type="NCBIfam" id="NF002325">
    <property type="entry name" value="PRK01278.1"/>
    <property type="match status" value="1"/>
</dbReference>
<dbReference type="InterPro" id="IPR005814">
    <property type="entry name" value="Aminotrans_3"/>
</dbReference>
<evidence type="ECO:0000313" key="5">
    <source>
        <dbReference type="EMBL" id="MZP30649.1"/>
    </source>
</evidence>
<dbReference type="HAMAP" id="MF_01107">
    <property type="entry name" value="ArgD_aminotrans_3"/>
    <property type="match status" value="1"/>
</dbReference>
<dbReference type="InterPro" id="IPR015424">
    <property type="entry name" value="PyrdxlP-dep_Trfase"/>
</dbReference>
<dbReference type="GO" id="GO:0005737">
    <property type="term" value="C:cytoplasm"/>
    <property type="evidence" value="ECO:0007669"/>
    <property type="project" value="UniProtKB-SubCell"/>
</dbReference>
<protein>
    <recommendedName>
        <fullName evidence="4">Acetylornithine aminotransferase</fullName>
        <shortName evidence="4">ACOAT</shortName>
        <ecNumber evidence="4">2.6.1.11</ecNumber>
    </recommendedName>
</protein>
<dbReference type="EMBL" id="WXEY01000016">
    <property type="protein sequence ID" value="MZP30649.1"/>
    <property type="molecule type" value="Genomic_DNA"/>
</dbReference>
<dbReference type="PIRSF" id="PIRSF000521">
    <property type="entry name" value="Transaminase_4ab_Lys_Orn"/>
    <property type="match status" value="1"/>
</dbReference>
<keyword evidence="4" id="KW-0055">Arginine biosynthesis</keyword>
<dbReference type="InterPro" id="IPR049704">
    <property type="entry name" value="Aminotrans_3_PPA_site"/>
</dbReference>
<comment type="miscellaneous">
    <text evidence="4">May also have succinyldiaminopimelate aminotransferase activity, thus carrying out the corresponding step in lysine biosynthesis.</text>
</comment>
<feature type="binding site" evidence="4">
    <location>
        <position position="141"/>
    </location>
    <ligand>
        <name>N(2)-acetyl-L-ornithine</name>
        <dbReference type="ChEBI" id="CHEBI:57805"/>
    </ligand>
</feature>
<feature type="binding site" evidence="4">
    <location>
        <begin position="223"/>
        <end position="226"/>
    </location>
    <ligand>
        <name>pyridoxal 5'-phosphate</name>
        <dbReference type="ChEBI" id="CHEBI:597326"/>
    </ligand>
</feature>